<dbReference type="PANTHER" id="PTHR22891">
    <property type="entry name" value="EUKARYOTIC TRANSLATION INITIATION FACTOR 2C"/>
    <property type="match status" value="1"/>
</dbReference>
<dbReference type="STRING" id="1890683.A0A427YM53"/>
<dbReference type="CDD" id="cd04657">
    <property type="entry name" value="Piwi_ago-like"/>
    <property type="match status" value="1"/>
</dbReference>
<evidence type="ECO:0000313" key="3">
    <source>
        <dbReference type="EMBL" id="RSH92192.1"/>
    </source>
</evidence>
<dbReference type="SMART" id="SM00950">
    <property type="entry name" value="Piwi"/>
    <property type="match status" value="1"/>
</dbReference>
<dbReference type="Pfam" id="PF16488">
    <property type="entry name" value="ArgoL2"/>
    <property type="match status" value="1"/>
</dbReference>
<evidence type="ECO:0008006" key="5">
    <source>
        <dbReference type="Google" id="ProtNLM"/>
    </source>
</evidence>
<dbReference type="SMART" id="SM01163">
    <property type="entry name" value="DUF1785"/>
    <property type="match status" value="1"/>
</dbReference>
<dbReference type="Gene3D" id="3.30.420.10">
    <property type="entry name" value="Ribonuclease H-like superfamily/Ribonuclease H"/>
    <property type="match status" value="1"/>
</dbReference>
<dbReference type="PROSITE" id="PS50822">
    <property type="entry name" value="PIWI"/>
    <property type="match status" value="1"/>
</dbReference>
<evidence type="ECO:0000259" key="1">
    <source>
        <dbReference type="PROSITE" id="PS50821"/>
    </source>
</evidence>
<keyword evidence="4" id="KW-1185">Reference proteome</keyword>
<dbReference type="SUPFAM" id="SSF53098">
    <property type="entry name" value="Ribonuclease H-like"/>
    <property type="match status" value="1"/>
</dbReference>
<dbReference type="InterPro" id="IPR036397">
    <property type="entry name" value="RNaseH_sf"/>
</dbReference>
<dbReference type="CDD" id="cd02846">
    <property type="entry name" value="PAZ_argonaute_like"/>
    <property type="match status" value="1"/>
</dbReference>
<accession>A0A427YM53</accession>
<dbReference type="InterPro" id="IPR045246">
    <property type="entry name" value="Piwi_ago-like"/>
</dbReference>
<dbReference type="InterPro" id="IPR032472">
    <property type="entry name" value="ArgoL2"/>
</dbReference>
<gene>
    <name evidence="3" type="ORF">EHS25_008607</name>
</gene>
<dbReference type="Pfam" id="PF02171">
    <property type="entry name" value="Piwi"/>
    <property type="match status" value="1"/>
</dbReference>
<dbReference type="OrthoDB" id="10252740at2759"/>
<dbReference type="Gene3D" id="3.40.50.2300">
    <property type="match status" value="1"/>
</dbReference>
<sequence>MYYNGVETSNWNIPAGGYGPASFTWYNTDGTSVDANFYYTARQNGIFVALAANQITDNGSTQPIRAYTESDRVYLAYVPITFRIVAMSMVTQGGTARIEGATGALTLAYLPRPDDGKAGKPIKVFANMFKANVDFKGVVQSSQLKKPPKPLQWKVWKQAQTEAEGDVKRSLMAGAFDQVQNMYTPIKLANDKTEMIVTLQEHGTPSPDDRSRFKITLTLTGADGTPKPIYMGALIDYCRGTTQAKASEEMVLSAIQALNVLSAQDCIDKYIPGGAQGRRFFDDRKKDDIGGGANVVHGFYQSMRPTRSGFPAMQIDVAYSPYIKTGPLLEVAAEFLGGSRGGGVVAVVASGGPNALDHLDGNGFVKLSRMFLKSKVKVTHRSTDKVYTVVGFTKKPASDIRFEIEGKNGQPDRTVTLPQYFKMQYNLDLRRPRLPCVILGKTTMIPMEFIQVLEINPWPFKMMTPEITSEIIRIATGGGPSQRLNGIRDWRKKLDYNNLPKAKAWGVHIEDQMMEVNARLLPPPTVLYGNNQRQIPRLGAWNLRGTKFVSPGKPLKHWGVLSLDRFFDDAAMGRFVPKLVARLQEGGCPIVTTTPPRMHMNPNEGGALRGIEAAIRAISRQVIDKTGAPPQLLVILGPLRLPGFYAEVKKCAAEKFPKPIVTQYLAVPKINNDRGLDQYLANVAMKIHVKVGGVTHYVVPPKTLDRETMIVGVDVTHPTSQGGGALHPSIAVTVATTDSDACGASVPTPERSRIIPDFANMMFTHMTTFKNNTGAPPAKIYVFRDGVSEGQYAQVVHAEKAAINRAAAKFGPKYQPKITFTICRKRHHMRFFAQGPADADRTGNLLPGTVVDTGVTDPYLFDFYLQAHAGLQGTARPTHYVVVWDDNKFTADKMQELCNALSSTYFRATRTVSIVPHAYYADVICTRLRDIVYVEDGSDTGTVVSSDSGIRNQTREYDPLRFQKKFETCPDFNNMAWYM</sequence>
<name>A0A427YM53_9TREE</name>
<dbReference type="Pfam" id="PF08699">
    <property type="entry name" value="ArgoL1"/>
    <property type="match status" value="1"/>
</dbReference>
<evidence type="ECO:0000313" key="4">
    <source>
        <dbReference type="Proteomes" id="UP000279259"/>
    </source>
</evidence>
<dbReference type="Proteomes" id="UP000279259">
    <property type="component" value="Unassembled WGS sequence"/>
</dbReference>
<dbReference type="AlphaFoldDB" id="A0A427YM53"/>
<evidence type="ECO:0000259" key="2">
    <source>
        <dbReference type="PROSITE" id="PS50822"/>
    </source>
</evidence>
<dbReference type="InterPro" id="IPR014811">
    <property type="entry name" value="ArgoL1"/>
</dbReference>
<dbReference type="InterPro" id="IPR003100">
    <property type="entry name" value="PAZ_dom"/>
</dbReference>
<proteinExistence type="predicted"/>
<dbReference type="Gene3D" id="2.170.260.10">
    <property type="entry name" value="paz domain"/>
    <property type="match status" value="1"/>
</dbReference>
<dbReference type="Pfam" id="PF02170">
    <property type="entry name" value="PAZ"/>
    <property type="match status" value="1"/>
</dbReference>
<reference evidence="3 4" key="1">
    <citation type="submission" date="2018-11" db="EMBL/GenBank/DDBJ databases">
        <title>Genome sequence of Saitozyma podzolica DSM 27192.</title>
        <authorList>
            <person name="Aliyu H."/>
            <person name="Gorte O."/>
            <person name="Ochsenreither K."/>
        </authorList>
    </citation>
    <scope>NUCLEOTIDE SEQUENCE [LARGE SCALE GENOMIC DNA]</scope>
    <source>
        <strain evidence="3 4">DSM 27192</strain>
    </source>
</reference>
<dbReference type="InterPro" id="IPR032474">
    <property type="entry name" value="Argonaute_N"/>
</dbReference>
<dbReference type="PROSITE" id="PS50821">
    <property type="entry name" value="PAZ"/>
    <property type="match status" value="1"/>
</dbReference>
<dbReference type="EMBL" id="RSCD01000006">
    <property type="protein sequence ID" value="RSH92192.1"/>
    <property type="molecule type" value="Genomic_DNA"/>
</dbReference>
<dbReference type="InterPro" id="IPR036085">
    <property type="entry name" value="PAZ_dom_sf"/>
</dbReference>
<feature type="domain" description="Piwi" evidence="2">
    <location>
        <begin position="659"/>
        <end position="933"/>
    </location>
</feature>
<dbReference type="Pfam" id="PF16486">
    <property type="entry name" value="ArgoN"/>
    <property type="match status" value="1"/>
</dbReference>
<protein>
    <recommendedName>
        <fullName evidence="5">Piwi domain-containing protein</fullName>
    </recommendedName>
</protein>
<dbReference type="InterPro" id="IPR003165">
    <property type="entry name" value="Piwi"/>
</dbReference>
<feature type="domain" description="PAZ" evidence="1">
    <location>
        <begin position="354"/>
        <end position="454"/>
    </location>
</feature>
<organism evidence="3 4">
    <name type="scientific">Saitozyma podzolica</name>
    <dbReference type="NCBI Taxonomy" id="1890683"/>
    <lineage>
        <taxon>Eukaryota</taxon>
        <taxon>Fungi</taxon>
        <taxon>Dikarya</taxon>
        <taxon>Basidiomycota</taxon>
        <taxon>Agaricomycotina</taxon>
        <taxon>Tremellomycetes</taxon>
        <taxon>Tremellales</taxon>
        <taxon>Trimorphomycetaceae</taxon>
        <taxon>Saitozyma</taxon>
    </lineage>
</organism>
<dbReference type="GO" id="GO:0003723">
    <property type="term" value="F:RNA binding"/>
    <property type="evidence" value="ECO:0007669"/>
    <property type="project" value="InterPro"/>
</dbReference>
<dbReference type="InterPro" id="IPR012337">
    <property type="entry name" value="RNaseH-like_sf"/>
</dbReference>
<dbReference type="SUPFAM" id="SSF101690">
    <property type="entry name" value="PAZ domain"/>
    <property type="match status" value="1"/>
</dbReference>
<comment type="caution">
    <text evidence="3">The sequence shown here is derived from an EMBL/GenBank/DDBJ whole genome shotgun (WGS) entry which is preliminary data.</text>
</comment>